<feature type="compositionally biased region" description="Acidic residues" evidence="10">
    <location>
        <begin position="373"/>
        <end position="385"/>
    </location>
</feature>
<comment type="subcellular location">
    <subcellularLocation>
        <location evidence="1">Cell inner membrane</location>
        <topology evidence="1">Single-pass membrane protein</topology>
    </subcellularLocation>
</comment>
<proteinExistence type="inferred from homology"/>
<dbReference type="Proteomes" id="UP000765224">
    <property type="component" value="Unassembled WGS sequence"/>
</dbReference>
<dbReference type="Pfam" id="PF05134">
    <property type="entry name" value="T2SSL"/>
    <property type="match status" value="1"/>
</dbReference>
<accession>A0ABS6PEZ2</accession>
<evidence type="ECO:0000313" key="13">
    <source>
        <dbReference type="EMBL" id="MBV4458764.1"/>
    </source>
</evidence>
<evidence type="ECO:0000256" key="7">
    <source>
        <dbReference type="ARBA" id="ARBA00022927"/>
    </source>
</evidence>
<keyword evidence="7" id="KW-0653">Protein transport</keyword>
<evidence type="ECO:0000313" key="14">
    <source>
        <dbReference type="Proteomes" id="UP000765224"/>
    </source>
</evidence>
<sequence length="385" mass="40771">MTPVRVGLPPLAQLSPDSELSCVWLDRQGQVVRQQVQRLGQLPAKTPLVCFLHPVDSLLASLDLPPLPNAKMAAAVQCAAQTLMLGDVAAMHVAHGPRDDAGQVAVAWLARQELQQLGRLLRQAGLHLKGLYPVAYGLPVMAGGVGCVFEGHLLLRDSLHTARIQPLLDDGEQAEPGVALHWIGDDAPQGAQPLPSGQRCSGPLPAWGLHAGLQQPVDRRGWGRALGCAVLALTVWVTGLNLYAAREAAQGQQLKAQMMQRVKQAFPELPVILNPLQQARQQLAARQQGAADDPGQAFSRLVLQAGSGMPFMAGSVQRLTFVDGALQLSLLDEARAGSDKGWQDTLAQAGISVSHDADGWTLRPAGEALSTAGDDDGDNSGAEDE</sequence>
<feature type="domain" description="GspL cytoplasmic actin-ATPase-like" evidence="11">
    <location>
        <begin position="32"/>
        <end position="161"/>
    </location>
</feature>
<evidence type="ECO:0000256" key="9">
    <source>
        <dbReference type="ARBA" id="ARBA00023136"/>
    </source>
</evidence>
<comment type="similarity">
    <text evidence="2">Belongs to the GSP L family.</text>
</comment>
<evidence type="ECO:0000256" key="6">
    <source>
        <dbReference type="ARBA" id="ARBA00022692"/>
    </source>
</evidence>
<evidence type="ECO:0000259" key="12">
    <source>
        <dbReference type="Pfam" id="PF12693"/>
    </source>
</evidence>
<gene>
    <name evidence="13" type="ORF">KVG96_12450</name>
</gene>
<evidence type="ECO:0000256" key="1">
    <source>
        <dbReference type="ARBA" id="ARBA00004377"/>
    </source>
</evidence>
<feature type="domain" description="GspL periplasmic" evidence="12">
    <location>
        <begin position="222"/>
        <end position="343"/>
    </location>
</feature>
<name>A0ABS6PEZ2_9PSED</name>
<evidence type="ECO:0000256" key="5">
    <source>
        <dbReference type="ARBA" id="ARBA00022519"/>
    </source>
</evidence>
<evidence type="ECO:0000256" key="4">
    <source>
        <dbReference type="ARBA" id="ARBA00022475"/>
    </source>
</evidence>
<keyword evidence="14" id="KW-1185">Reference proteome</keyword>
<dbReference type="InterPro" id="IPR024230">
    <property type="entry name" value="GspL_cyto_dom"/>
</dbReference>
<comment type="caution">
    <text evidence="13">The sequence shown here is derived from an EMBL/GenBank/DDBJ whole genome shotgun (WGS) entry which is preliminary data.</text>
</comment>
<keyword evidence="3" id="KW-0813">Transport</keyword>
<evidence type="ECO:0000256" key="3">
    <source>
        <dbReference type="ARBA" id="ARBA00022448"/>
    </source>
</evidence>
<evidence type="ECO:0000256" key="2">
    <source>
        <dbReference type="ARBA" id="ARBA00005318"/>
    </source>
</evidence>
<evidence type="ECO:0000259" key="11">
    <source>
        <dbReference type="Pfam" id="PF05134"/>
    </source>
</evidence>
<dbReference type="EMBL" id="JAHSTS010000001">
    <property type="protein sequence ID" value="MBV4458764.1"/>
    <property type="molecule type" value="Genomic_DNA"/>
</dbReference>
<protein>
    <submittedName>
        <fullName evidence="13">Type II secretion system protein GspL</fullName>
    </submittedName>
</protein>
<organism evidence="13 14">
    <name type="scientific">Pseudomonas ekonensis</name>
    <dbReference type="NCBI Taxonomy" id="2842353"/>
    <lineage>
        <taxon>Bacteria</taxon>
        <taxon>Pseudomonadati</taxon>
        <taxon>Pseudomonadota</taxon>
        <taxon>Gammaproteobacteria</taxon>
        <taxon>Pseudomonadales</taxon>
        <taxon>Pseudomonadaceae</taxon>
        <taxon>Pseudomonas</taxon>
    </lineage>
</organism>
<dbReference type="NCBIfam" id="TIGR01709">
    <property type="entry name" value="typeII_sec_gspL"/>
    <property type="match status" value="1"/>
</dbReference>
<keyword evidence="4" id="KW-1003">Cell membrane</keyword>
<evidence type="ECO:0000256" key="10">
    <source>
        <dbReference type="SAM" id="MobiDB-lite"/>
    </source>
</evidence>
<feature type="region of interest" description="Disordered" evidence="10">
    <location>
        <begin position="362"/>
        <end position="385"/>
    </location>
</feature>
<dbReference type="Pfam" id="PF12693">
    <property type="entry name" value="GspL_C"/>
    <property type="match status" value="1"/>
</dbReference>
<keyword evidence="6" id="KW-0812">Transmembrane</keyword>
<dbReference type="InterPro" id="IPR007812">
    <property type="entry name" value="T2SS_protein-GspL"/>
</dbReference>
<keyword evidence="8" id="KW-1133">Transmembrane helix</keyword>
<keyword evidence="5" id="KW-0997">Cell inner membrane</keyword>
<dbReference type="RefSeq" id="WP_217892343.1">
    <property type="nucleotide sequence ID" value="NZ_JAHSTS010000001.1"/>
</dbReference>
<evidence type="ECO:0000256" key="8">
    <source>
        <dbReference type="ARBA" id="ARBA00022989"/>
    </source>
</evidence>
<dbReference type="InterPro" id="IPR025691">
    <property type="entry name" value="GspL_pp_dom"/>
</dbReference>
<reference evidence="13 14" key="1">
    <citation type="submission" date="2021-06" db="EMBL/GenBank/DDBJ databases">
        <title>Updating the genus Pseudomonas: Description of 43 new species and partition of the Pseudomonas putida group.</title>
        <authorList>
            <person name="Girard L."/>
            <person name="Lood C."/>
            <person name="Vandamme P."/>
            <person name="Rokni-Zadeh H."/>
            <person name="Van Noort V."/>
            <person name="Hofte M."/>
            <person name="Lavigne R."/>
            <person name="De Mot R."/>
        </authorList>
    </citation>
    <scope>NUCLEOTIDE SEQUENCE [LARGE SCALE GENOMIC DNA]</scope>
    <source>
        <strain evidence="13 14">COR58</strain>
    </source>
</reference>
<keyword evidence="9" id="KW-0472">Membrane</keyword>